<proteinExistence type="predicted"/>
<accession>A0A9D1HUI7</accession>
<evidence type="ECO:0000256" key="1">
    <source>
        <dbReference type="SAM" id="Coils"/>
    </source>
</evidence>
<comment type="caution">
    <text evidence="2">The sequence shown here is derived from an EMBL/GenBank/DDBJ whole genome shotgun (WGS) entry which is preliminary data.</text>
</comment>
<evidence type="ECO:0000313" key="3">
    <source>
        <dbReference type="Proteomes" id="UP000824087"/>
    </source>
</evidence>
<dbReference type="EMBL" id="DVML01000025">
    <property type="protein sequence ID" value="HIU22781.1"/>
    <property type="molecule type" value="Genomic_DNA"/>
</dbReference>
<evidence type="ECO:0000313" key="2">
    <source>
        <dbReference type="EMBL" id="HIU22781.1"/>
    </source>
</evidence>
<keyword evidence="1" id="KW-0175">Coiled coil</keyword>
<name>A0A9D1HUI7_9BACT</name>
<feature type="coiled-coil region" evidence="1">
    <location>
        <begin position="265"/>
        <end position="313"/>
    </location>
</feature>
<sequence>MSKKTEFLEHLDIPFDSLPNTKDYINLTELFDKLYGYKFSIKRKDKRKKEIVLKVTLGKDTYDVPDIETYQSLFQEQFSFAHIETKEALEDLCWRYVHLKMKWMNTDNKNLILAMFPGIEEFYFLFRALQKTPYKKDPFATFDLSDISFHTINEYLFHLVSGAQQEKIELEEKRVDELKHQRDLYEQELKEQQMREKLLQAEPTYLEAKKEIDELKEQETYNQDRIDNLREEEIEYVTSKEIAERSLYDLLQRNFFIRLFKYRARKRWEEMIARATLEIARVKEEIKTLRIENKELRKQLDQKIREIEREIEVCKYHEFEENLSYYKAIDPKDVTPQLEEINQMLASSKLSQLLNDLKVLYEKNKQYLNLEPEVNAKEVGYQYQLKENV</sequence>
<protein>
    <submittedName>
        <fullName evidence="2">Uncharacterized protein</fullName>
    </submittedName>
</protein>
<feature type="coiled-coil region" evidence="1">
    <location>
        <begin position="161"/>
        <end position="232"/>
    </location>
</feature>
<reference evidence="2" key="1">
    <citation type="submission" date="2020-10" db="EMBL/GenBank/DDBJ databases">
        <authorList>
            <person name="Gilroy R."/>
        </authorList>
    </citation>
    <scope>NUCLEOTIDE SEQUENCE</scope>
    <source>
        <strain evidence="2">CHK197-8231</strain>
    </source>
</reference>
<reference evidence="2" key="2">
    <citation type="journal article" date="2021" name="PeerJ">
        <title>Extensive microbial diversity within the chicken gut microbiome revealed by metagenomics and culture.</title>
        <authorList>
            <person name="Gilroy R."/>
            <person name="Ravi A."/>
            <person name="Getino M."/>
            <person name="Pursley I."/>
            <person name="Horton D.L."/>
            <person name="Alikhan N.F."/>
            <person name="Baker D."/>
            <person name="Gharbi K."/>
            <person name="Hall N."/>
            <person name="Watson M."/>
            <person name="Adriaenssens E.M."/>
            <person name="Foster-Nyarko E."/>
            <person name="Jarju S."/>
            <person name="Secka A."/>
            <person name="Antonio M."/>
            <person name="Oren A."/>
            <person name="Chaudhuri R.R."/>
            <person name="La Ragione R."/>
            <person name="Hildebrand F."/>
            <person name="Pallen M.J."/>
        </authorList>
    </citation>
    <scope>NUCLEOTIDE SEQUENCE</scope>
    <source>
        <strain evidence="2">CHK197-8231</strain>
    </source>
</reference>
<dbReference type="Proteomes" id="UP000824087">
    <property type="component" value="Unassembled WGS sequence"/>
</dbReference>
<dbReference type="AlphaFoldDB" id="A0A9D1HUI7"/>
<organism evidence="2 3">
    <name type="scientific">Candidatus Fimihabitans intestinipullorum</name>
    <dbReference type="NCBI Taxonomy" id="2840820"/>
    <lineage>
        <taxon>Bacteria</taxon>
        <taxon>Bacillati</taxon>
        <taxon>Mycoplasmatota</taxon>
        <taxon>Mycoplasmatota incertae sedis</taxon>
        <taxon>Candidatus Fimihabitans</taxon>
    </lineage>
</organism>
<gene>
    <name evidence="2" type="ORF">IAD49_04300</name>
</gene>